<feature type="region of interest" description="Disordered" evidence="11">
    <location>
        <begin position="348"/>
        <end position="390"/>
    </location>
</feature>
<dbReference type="InterPro" id="IPR001849">
    <property type="entry name" value="PH_domain"/>
</dbReference>
<evidence type="ECO:0000256" key="1">
    <source>
        <dbReference type="ARBA" id="ARBA00000798"/>
    </source>
</evidence>
<dbReference type="Proteomes" id="UP000750334">
    <property type="component" value="Unassembled WGS sequence"/>
</dbReference>
<feature type="compositionally biased region" description="Low complexity" evidence="11">
    <location>
        <begin position="113"/>
        <end position="123"/>
    </location>
</feature>
<dbReference type="Pfam" id="PF13091">
    <property type="entry name" value="PLDc_2"/>
    <property type="match status" value="1"/>
</dbReference>
<comment type="caution">
    <text evidence="13">The sequence shown here is derived from an EMBL/GenBank/DDBJ whole genome shotgun (WGS) entry which is preliminary data.</text>
</comment>
<feature type="domain" description="PLD phosphodiesterase" evidence="12">
    <location>
        <begin position="1132"/>
        <end position="1159"/>
    </location>
</feature>
<feature type="compositionally biased region" description="Low complexity" evidence="11">
    <location>
        <begin position="352"/>
        <end position="387"/>
    </location>
</feature>
<evidence type="ECO:0000259" key="12">
    <source>
        <dbReference type="PROSITE" id="PS50035"/>
    </source>
</evidence>
<name>A0A9P7BAK5_MAUEX</name>
<feature type="region of interest" description="Disordered" evidence="11">
    <location>
        <begin position="291"/>
        <end position="317"/>
    </location>
</feature>
<evidence type="ECO:0000313" key="13">
    <source>
        <dbReference type="EMBL" id="KAG0667464.1"/>
    </source>
</evidence>
<keyword evidence="6" id="KW-0442">Lipid degradation</keyword>
<protein>
    <recommendedName>
        <fullName evidence="9">Phospholipase D1</fullName>
        <ecNumber evidence="3">3.1.4.4</ecNumber>
    </recommendedName>
    <alternativeName>
        <fullName evidence="8">Choline phosphatase 1</fullName>
    </alternativeName>
    <alternativeName>
        <fullName evidence="10">Phosphatidylcholine-hydrolyzing phospholipase D1</fullName>
    </alternativeName>
</protein>
<feature type="domain" description="PLD phosphodiesterase" evidence="12">
    <location>
        <begin position="832"/>
        <end position="859"/>
    </location>
</feature>
<feature type="region of interest" description="Disordered" evidence="11">
    <location>
        <begin position="1602"/>
        <end position="1648"/>
    </location>
</feature>
<dbReference type="CDD" id="cd01254">
    <property type="entry name" value="PH_PLD"/>
    <property type="match status" value="1"/>
</dbReference>
<evidence type="ECO:0000313" key="14">
    <source>
        <dbReference type="Proteomes" id="UP000750334"/>
    </source>
</evidence>
<feature type="compositionally biased region" description="Polar residues" evidence="11">
    <location>
        <begin position="1469"/>
        <end position="1483"/>
    </location>
</feature>
<evidence type="ECO:0000256" key="5">
    <source>
        <dbReference type="ARBA" id="ARBA00022801"/>
    </source>
</evidence>
<dbReference type="InterPro" id="IPR025202">
    <property type="entry name" value="PLD-like_dom"/>
</dbReference>
<dbReference type="PANTHER" id="PTHR18896:SF76">
    <property type="entry name" value="PHOSPHOLIPASE"/>
    <property type="match status" value="1"/>
</dbReference>
<dbReference type="Pfam" id="PF00614">
    <property type="entry name" value="PLDc"/>
    <property type="match status" value="1"/>
</dbReference>
<feature type="compositionally biased region" description="Basic and acidic residues" evidence="11">
    <location>
        <begin position="32"/>
        <end position="54"/>
    </location>
</feature>
<evidence type="ECO:0000256" key="2">
    <source>
        <dbReference type="ARBA" id="ARBA00008664"/>
    </source>
</evidence>
<evidence type="ECO:0000256" key="7">
    <source>
        <dbReference type="ARBA" id="ARBA00023098"/>
    </source>
</evidence>
<evidence type="ECO:0000256" key="11">
    <source>
        <dbReference type="SAM" id="MobiDB-lite"/>
    </source>
</evidence>
<dbReference type="GO" id="GO:0009395">
    <property type="term" value="P:phospholipid catabolic process"/>
    <property type="evidence" value="ECO:0007669"/>
    <property type="project" value="TreeGrafter"/>
</dbReference>
<comment type="similarity">
    <text evidence="2">Belongs to the phospholipase D family.</text>
</comment>
<organism evidence="13 14">
    <name type="scientific">Maudiozyma exigua</name>
    <name type="common">Yeast</name>
    <name type="synonym">Kazachstania exigua</name>
    <dbReference type="NCBI Taxonomy" id="34358"/>
    <lineage>
        <taxon>Eukaryota</taxon>
        <taxon>Fungi</taxon>
        <taxon>Dikarya</taxon>
        <taxon>Ascomycota</taxon>
        <taxon>Saccharomycotina</taxon>
        <taxon>Saccharomycetes</taxon>
        <taxon>Saccharomycetales</taxon>
        <taxon>Saccharomycetaceae</taxon>
        <taxon>Maudiozyma</taxon>
    </lineage>
</organism>
<feature type="compositionally biased region" description="Polar residues" evidence="11">
    <location>
        <begin position="1629"/>
        <end position="1648"/>
    </location>
</feature>
<evidence type="ECO:0000256" key="6">
    <source>
        <dbReference type="ARBA" id="ARBA00022963"/>
    </source>
</evidence>
<dbReference type="PROSITE" id="PS50035">
    <property type="entry name" value="PLD"/>
    <property type="match status" value="2"/>
</dbReference>
<gene>
    <name evidence="13" type="primary">SPO14</name>
    <name evidence="13" type="ORF">C6P45_005482</name>
</gene>
<dbReference type="SMART" id="SM00233">
    <property type="entry name" value="PH"/>
    <property type="match status" value="1"/>
</dbReference>
<dbReference type="CDD" id="cd09141">
    <property type="entry name" value="PLDc_vPLD1_2_yPLD_like_2"/>
    <property type="match status" value="1"/>
</dbReference>
<dbReference type="GO" id="GO:0004630">
    <property type="term" value="F:phospholipase D activity"/>
    <property type="evidence" value="ECO:0007669"/>
    <property type="project" value="UniProtKB-EC"/>
</dbReference>
<evidence type="ECO:0000256" key="3">
    <source>
        <dbReference type="ARBA" id="ARBA00012027"/>
    </source>
</evidence>
<proteinExistence type="inferred from homology"/>
<feature type="region of interest" description="Disordered" evidence="11">
    <location>
        <begin position="149"/>
        <end position="171"/>
    </location>
</feature>
<dbReference type="PANTHER" id="PTHR18896">
    <property type="entry name" value="PHOSPHOLIPASE D"/>
    <property type="match status" value="1"/>
</dbReference>
<feature type="compositionally biased region" description="Basic and acidic residues" evidence="11">
    <location>
        <begin position="149"/>
        <end position="159"/>
    </location>
</feature>
<feature type="compositionally biased region" description="Low complexity" evidence="11">
    <location>
        <begin position="1614"/>
        <end position="1626"/>
    </location>
</feature>
<comment type="catalytic activity">
    <reaction evidence="1">
        <text>a 1,2-diacyl-sn-glycero-3-phosphocholine + H2O = a 1,2-diacyl-sn-glycero-3-phosphate + choline + H(+)</text>
        <dbReference type="Rhea" id="RHEA:14445"/>
        <dbReference type="ChEBI" id="CHEBI:15354"/>
        <dbReference type="ChEBI" id="CHEBI:15377"/>
        <dbReference type="ChEBI" id="CHEBI:15378"/>
        <dbReference type="ChEBI" id="CHEBI:57643"/>
        <dbReference type="ChEBI" id="CHEBI:58608"/>
        <dbReference type="EC" id="3.1.4.4"/>
    </reaction>
</comment>
<accession>A0A9P7BAK5</accession>
<evidence type="ECO:0000256" key="10">
    <source>
        <dbReference type="ARBA" id="ARBA00079280"/>
    </source>
</evidence>
<dbReference type="InterPro" id="IPR015679">
    <property type="entry name" value="PLipase_D_fam"/>
</dbReference>
<feature type="region of interest" description="Disordered" evidence="11">
    <location>
        <begin position="1"/>
        <end position="64"/>
    </location>
</feature>
<dbReference type="Gene3D" id="3.30.870.10">
    <property type="entry name" value="Endonuclease Chain A"/>
    <property type="match status" value="2"/>
</dbReference>
<evidence type="ECO:0000256" key="9">
    <source>
        <dbReference type="ARBA" id="ARBA00074658"/>
    </source>
</evidence>
<dbReference type="EMBL" id="PUHR01000097">
    <property type="protein sequence ID" value="KAG0667464.1"/>
    <property type="molecule type" value="Genomic_DNA"/>
</dbReference>
<keyword evidence="4" id="KW-0677">Repeat</keyword>
<feature type="region of interest" description="Disordered" evidence="11">
    <location>
        <begin position="1467"/>
        <end position="1488"/>
    </location>
</feature>
<dbReference type="SUPFAM" id="SSF56024">
    <property type="entry name" value="Phospholipase D/nuclease"/>
    <property type="match status" value="2"/>
</dbReference>
<feature type="compositionally biased region" description="Low complexity" evidence="11">
    <location>
        <begin position="293"/>
        <end position="317"/>
    </location>
</feature>
<keyword evidence="14" id="KW-1185">Reference proteome</keyword>
<keyword evidence="5" id="KW-0378">Hydrolase</keyword>
<dbReference type="FunFam" id="3.30.870.10:FF:000011">
    <property type="entry name" value="Phospholipase"/>
    <property type="match status" value="1"/>
</dbReference>
<dbReference type="CDD" id="cd09138">
    <property type="entry name" value="PLDc_vPLD1_2_yPLD_like_1"/>
    <property type="match status" value="1"/>
</dbReference>
<sequence length="1726" mass="199939">MNTIIPGIFEAEDSNSTNQKRVDEENQSLDEYVEKKKPVTEHNKKNIEDKDNSHQSKTKQLNYPKTEEELKNLSFQGIPNSIKNNNSNKDLNLKRNRLFRKRSQSPLNKGGHSPSSPRSSTSRNYAEYFPSTLNKHDQHQKNKSLDELAYSKKNDDNKDRRKSFISTSPDQSKFNGWRKEFNSAFKKISVVSKLKNKRGSSYLRNNGSQPLVLSTDELAEEDTHTQKMASDLIASMLAGCPAAVFASTQFLRDEHGNRRAPILLTMLDVRVKPIENISEYLNRGQHTNFTNWSGNNVSSSQQGNSNQNNVPDNNQPINTVNVALSRRSSLLSFSSLFLQDHENGSLGLLPQNNTSLNNNNNNINSRSAKPQSNNTSTNRPNTNNSQSHHASQDIFNQFTNHDLKSQIYELSFEYGIGENRYRWSITKTYGNMQQLHHNLKIVAFQQNTVKKLYIDNNRFHKFSLSSSTSSSSNNSSDDSEDAQSVNFDVSQLKMKHLQDLIDERDDITQPMDVRLERYFRLLNLALCLRPQANRLFQFYEFSPMGNLLSYETGYQGKEGFLLIRSTAKTQGWRVSHFNAHDFKDMIERHTPKWFLVRDSYITYTSDICSTTPLDVFLVDSKFKIKCSGRIKRKHSSNSNKKKSRKSNDEIISPDELDWDLENSKSISTNLLITLQNSERKLHIICKSEASLKLWVSSFTLMAKNTVWSRKNRFNSFAPIRQNAFCKLLVDGRDYFWSLSEALEIAQDVIYIHDWWLSPELYLRRPVNAHQEYRIDRMLRACAERGVKIFIIVYRNVGATVGTDSLWTKHSMLGLHPNIHLIRSPNQWLQNTYFWAHHEKLCVIDNTIAFMGGTDLCFGRYDTPEHVLRDDYRDIKDQTFPGKDYSNARVCDFYELDKPFESMYDRDEVPRMPWHDVQMMTVGEPARDMARHFIQRWNYLLREKRPSRPTPLLLPPSDFTKSELENSEFFQSLKTRSTCEVQVLRSAGYWSLGLKETEKSIQNAYSKLIETSNHYIYIENQFFVTTSEWDGVVIENKIGDAIVDRIVRANSEGTEWKAFIVIPLMPGFDSPIDQPEASSLRVIMQCQYQSISRGETSIFARLKKLNIDPMQYIRFFSLRKWSTIGPFEKLVTEQLYVHAKILIVDDRSCIIGSANINERSQLGNRDSEVAIIIRDTDLIKTKMNGKDYYAGRYALEMRQRLMREHLGCDTDLVEIVERKFGRMEKAAKKDYKILNTLDQGPEEKIKKKKLVLSAMIELAYRDVLDCESSHQWQSKYGEVLEEPAKPSFGLGGSQKGELNNRGSFVADSSSILETLEINAKRRKLPHLRKSLTKEKPIVHTFNYRSGTDNLGIRDNKPISYDPRLLKNKVHEEDVDGKGADGWEKVTEPYKESVHEQLKEWALKAMSLKMDNEKEVLSKNQFLPSHEDIQEYISCKEISDDKKWDMLKRVSYLQYLSYKINTNEYEKPKFNQKTKTPSKFNSTNPDEVHTGHSDLLEEQELDDETLDILLSQLVPTLSRPGLNKEHMMRFSKLKFVDPYSFGDPLINSFCEETLFLIAMRNTLLYRMVFHCQPDNAVQTWRDFKDFKRMSEDFVESQNELVDLERSRLPKKKRNSNDSTSSNGTSNHNIAKKNNNDSIEGSTDTKVTSSISDKLETDKNRALNLQMKLGGSILYGFNKRIFDKYTARRILNRIHGHLVLFPTEWLAREVESNNWFYNADRLPPIDIYD</sequence>
<dbReference type="EC" id="3.1.4.4" evidence="3"/>
<evidence type="ECO:0000256" key="8">
    <source>
        <dbReference type="ARBA" id="ARBA00042228"/>
    </source>
</evidence>
<dbReference type="SMART" id="SM00155">
    <property type="entry name" value="PLDc"/>
    <property type="match status" value="2"/>
</dbReference>
<keyword evidence="7" id="KW-0443">Lipid metabolism</keyword>
<feature type="region of interest" description="Disordered" evidence="11">
    <location>
        <begin position="101"/>
        <end position="124"/>
    </location>
</feature>
<dbReference type="OrthoDB" id="14911at2759"/>
<reference evidence="13 14" key="1">
    <citation type="submission" date="2020-11" db="EMBL/GenBank/DDBJ databases">
        <title>Kefir isolates.</title>
        <authorList>
            <person name="Marcisauskas S."/>
            <person name="Kim Y."/>
            <person name="Blasche S."/>
        </authorList>
    </citation>
    <scope>NUCLEOTIDE SEQUENCE [LARGE SCALE GENOMIC DNA]</scope>
    <source>
        <strain evidence="13 14">OG2</strain>
    </source>
</reference>
<evidence type="ECO:0000256" key="4">
    <source>
        <dbReference type="ARBA" id="ARBA00022737"/>
    </source>
</evidence>
<dbReference type="InterPro" id="IPR001736">
    <property type="entry name" value="PLipase_D/transphosphatidylase"/>
</dbReference>